<dbReference type="AlphaFoldDB" id="A0A2R5F6R3"/>
<organism evidence="15 16">
    <name type="scientific">Novimethylophilus kurashikiensis</name>
    <dbReference type="NCBI Taxonomy" id="1825523"/>
    <lineage>
        <taxon>Bacteria</taxon>
        <taxon>Pseudomonadati</taxon>
        <taxon>Pseudomonadota</taxon>
        <taxon>Betaproteobacteria</taxon>
        <taxon>Nitrosomonadales</taxon>
        <taxon>Methylophilaceae</taxon>
        <taxon>Novimethylophilus</taxon>
    </lineage>
</organism>
<dbReference type="HAMAP" id="MF_01006">
    <property type="entry name" value="Undec_diphosphatase"/>
    <property type="match status" value="1"/>
</dbReference>
<comment type="similarity">
    <text evidence="2 14">Belongs to the UppP family.</text>
</comment>
<comment type="caution">
    <text evidence="15">The sequence shown here is derived from an EMBL/GenBank/DDBJ whole genome shotgun (WGS) entry which is preliminary data.</text>
</comment>
<keyword evidence="10 14" id="KW-0046">Antibiotic resistance</keyword>
<keyword evidence="9 14" id="KW-0472">Membrane</keyword>
<dbReference type="EC" id="3.6.1.27" evidence="3 14"/>
<evidence type="ECO:0000256" key="10">
    <source>
        <dbReference type="ARBA" id="ARBA00023251"/>
    </source>
</evidence>
<keyword evidence="5 14" id="KW-1003">Cell membrane</keyword>
<evidence type="ECO:0000256" key="14">
    <source>
        <dbReference type="HAMAP-Rule" id="MF_01006"/>
    </source>
</evidence>
<dbReference type="GO" id="GO:0046677">
    <property type="term" value="P:response to antibiotic"/>
    <property type="evidence" value="ECO:0007669"/>
    <property type="project" value="UniProtKB-UniRule"/>
</dbReference>
<dbReference type="Pfam" id="PF02673">
    <property type="entry name" value="BacA"/>
    <property type="match status" value="1"/>
</dbReference>
<evidence type="ECO:0000256" key="4">
    <source>
        <dbReference type="ARBA" id="ARBA00021581"/>
    </source>
</evidence>
<evidence type="ECO:0000256" key="2">
    <source>
        <dbReference type="ARBA" id="ARBA00010621"/>
    </source>
</evidence>
<evidence type="ECO:0000256" key="3">
    <source>
        <dbReference type="ARBA" id="ARBA00012374"/>
    </source>
</evidence>
<evidence type="ECO:0000256" key="8">
    <source>
        <dbReference type="ARBA" id="ARBA00022989"/>
    </source>
</evidence>
<keyword evidence="14" id="KW-0961">Cell wall biogenesis/degradation</keyword>
<keyword evidence="16" id="KW-1185">Reference proteome</keyword>
<feature type="transmembrane region" description="Helical" evidence="14">
    <location>
        <begin position="83"/>
        <end position="102"/>
    </location>
</feature>
<evidence type="ECO:0000256" key="13">
    <source>
        <dbReference type="ARBA" id="ARBA00047594"/>
    </source>
</evidence>
<dbReference type="NCBIfam" id="TIGR00753">
    <property type="entry name" value="undec_PP_bacA"/>
    <property type="match status" value="1"/>
</dbReference>
<dbReference type="InterPro" id="IPR003824">
    <property type="entry name" value="UppP"/>
</dbReference>
<name>A0A2R5F6R3_9PROT</name>
<dbReference type="NCBIfam" id="NF001389">
    <property type="entry name" value="PRK00281.1-2"/>
    <property type="match status" value="1"/>
</dbReference>
<dbReference type="GO" id="GO:0009252">
    <property type="term" value="P:peptidoglycan biosynthetic process"/>
    <property type="evidence" value="ECO:0007669"/>
    <property type="project" value="UniProtKB-KW"/>
</dbReference>
<dbReference type="OrthoDB" id="9808289at2"/>
<dbReference type="GO" id="GO:0008360">
    <property type="term" value="P:regulation of cell shape"/>
    <property type="evidence" value="ECO:0007669"/>
    <property type="project" value="UniProtKB-KW"/>
</dbReference>
<evidence type="ECO:0000256" key="12">
    <source>
        <dbReference type="ARBA" id="ARBA00032932"/>
    </source>
</evidence>
<dbReference type="GO" id="GO:0050380">
    <property type="term" value="F:undecaprenyl-diphosphatase activity"/>
    <property type="evidence" value="ECO:0007669"/>
    <property type="project" value="UniProtKB-UniRule"/>
</dbReference>
<gene>
    <name evidence="15" type="primary">bacA</name>
    <name evidence="14" type="synonym">uppP</name>
    <name evidence="15" type="ORF">NMK_1488</name>
</gene>
<evidence type="ECO:0000256" key="7">
    <source>
        <dbReference type="ARBA" id="ARBA00022801"/>
    </source>
</evidence>
<sequence length="266" mass="29253">MDLLLLIKAFVLGLVEGATEFLPVSSTGHLIIAGDLLNFNDERGKVFEIVIQLGAILAVCWEYRARIGHVVASMATEKTSKRLAVNLFIAFLPAAILGLAFHHAIKEYLFSPITVACALIVGGFAILAVERFAPRPDTFSVDEMDWKHALKVGLAQALALFPGVSRAGATILGGVMFRLERKTATEFSFFLAIPVMFAATAFDVFKARDMLHAADFDVFLVGFVTAFFSALLVVKGLLRFVAHHDFRAFAWYRIAFGLLVLAYYWG</sequence>
<comment type="miscellaneous">
    <text evidence="14">Bacitracin is thought to be involved in the inhibition of peptidoglycan synthesis by sequestering undecaprenyl diphosphate, thereby reducing the pool of lipid carrier available.</text>
</comment>
<dbReference type="EMBL" id="BDOQ01000004">
    <property type="protein sequence ID" value="GBG13936.1"/>
    <property type="molecule type" value="Genomic_DNA"/>
</dbReference>
<dbReference type="GO" id="GO:0071555">
    <property type="term" value="P:cell wall organization"/>
    <property type="evidence" value="ECO:0007669"/>
    <property type="project" value="UniProtKB-KW"/>
</dbReference>
<dbReference type="PANTHER" id="PTHR30622:SF3">
    <property type="entry name" value="UNDECAPRENYL-DIPHOSPHATASE"/>
    <property type="match status" value="1"/>
</dbReference>
<reference evidence="15 16" key="1">
    <citation type="journal article" date="2018" name="Environ. Microbiol.">
        <title>Isolation and genomic characterization of Novimethylophilus kurashikiensis gen. nov. sp. nov., a new lanthanide-dependent methylotrophic species of Methylophilaceae.</title>
        <authorList>
            <person name="Lv H."/>
            <person name="Sahin N."/>
            <person name="Tani A."/>
        </authorList>
    </citation>
    <scope>NUCLEOTIDE SEQUENCE [LARGE SCALE GENOMIC DNA]</scope>
    <source>
        <strain evidence="15 16">La2-4</strain>
    </source>
</reference>
<protein>
    <recommendedName>
        <fullName evidence="4 14">Undecaprenyl-diphosphatase</fullName>
        <ecNumber evidence="3 14">3.6.1.27</ecNumber>
    </recommendedName>
    <alternativeName>
        <fullName evidence="12 14">Bacitracin resistance protein</fullName>
    </alternativeName>
    <alternativeName>
        <fullName evidence="11 14">Undecaprenyl pyrophosphate phosphatase</fullName>
    </alternativeName>
</protein>
<comment type="catalytic activity">
    <reaction evidence="13 14">
        <text>di-trans,octa-cis-undecaprenyl diphosphate + H2O = di-trans,octa-cis-undecaprenyl phosphate + phosphate + H(+)</text>
        <dbReference type="Rhea" id="RHEA:28094"/>
        <dbReference type="ChEBI" id="CHEBI:15377"/>
        <dbReference type="ChEBI" id="CHEBI:15378"/>
        <dbReference type="ChEBI" id="CHEBI:43474"/>
        <dbReference type="ChEBI" id="CHEBI:58405"/>
        <dbReference type="ChEBI" id="CHEBI:60392"/>
        <dbReference type="EC" id="3.6.1.27"/>
    </reaction>
</comment>
<evidence type="ECO:0000256" key="11">
    <source>
        <dbReference type="ARBA" id="ARBA00032707"/>
    </source>
</evidence>
<evidence type="ECO:0000256" key="5">
    <source>
        <dbReference type="ARBA" id="ARBA00022475"/>
    </source>
</evidence>
<feature type="transmembrane region" description="Helical" evidence="14">
    <location>
        <begin position="248"/>
        <end position="265"/>
    </location>
</feature>
<dbReference type="NCBIfam" id="NF001390">
    <property type="entry name" value="PRK00281.1-4"/>
    <property type="match status" value="1"/>
</dbReference>
<keyword evidence="14" id="KW-0133">Cell shape</keyword>
<evidence type="ECO:0000313" key="16">
    <source>
        <dbReference type="Proteomes" id="UP000245081"/>
    </source>
</evidence>
<keyword evidence="14" id="KW-0573">Peptidoglycan synthesis</keyword>
<evidence type="ECO:0000256" key="1">
    <source>
        <dbReference type="ARBA" id="ARBA00004651"/>
    </source>
</evidence>
<dbReference type="PANTHER" id="PTHR30622">
    <property type="entry name" value="UNDECAPRENYL-DIPHOSPHATASE"/>
    <property type="match status" value="1"/>
</dbReference>
<dbReference type="GO" id="GO:0005886">
    <property type="term" value="C:plasma membrane"/>
    <property type="evidence" value="ECO:0007669"/>
    <property type="project" value="UniProtKB-SubCell"/>
</dbReference>
<evidence type="ECO:0000256" key="9">
    <source>
        <dbReference type="ARBA" id="ARBA00023136"/>
    </source>
</evidence>
<feature type="transmembrane region" description="Helical" evidence="14">
    <location>
        <begin position="187"/>
        <end position="205"/>
    </location>
</feature>
<evidence type="ECO:0000313" key="15">
    <source>
        <dbReference type="EMBL" id="GBG13936.1"/>
    </source>
</evidence>
<keyword evidence="8 14" id="KW-1133">Transmembrane helix</keyword>
<keyword evidence="7 14" id="KW-0378">Hydrolase</keyword>
<dbReference type="Proteomes" id="UP000245081">
    <property type="component" value="Unassembled WGS sequence"/>
</dbReference>
<feature type="transmembrane region" description="Helical" evidence="14">
    <location>
        <begin position="217"/>
        <end position="242"/>
    </location>
</feature>
<comment type="function">
    <text evidence="14">Catalyzes the dephosphorylation of undecaprenyl diphosphate (UPP). Confers resistance to bacitracin.</text>
</comment>
<evidence type="ECO:0000256" key="6">
    <source>
        <dbReference type="ARBA" id="ARBA00022692"/>
    </source>
</evidence>
<keyword evidence="6 14" id="KW-0812">Transmembrane</keyword>
<feature type="transmembrane region" description="Helical" evidence="14">
    <location>
        <begin position="46"/>
        <end position="63"/>
    </location>
</feature>
<feature type="transmembrane region" description="Helical" evidence="14">
    <location>
        <begin position="108"/>
        <end position="129"/>
    </location>
</feature>
<comment type="subcellular location">
    <subcellularLocation>
        <location evidence="1 14">Cell membrane</location>
        <topology evidence="1 14">Multi-pass membrane protein</topology>
    </subcellularLocation>
</comment>
<dbReference type="RefSeq" id="WP_109015146.1">
    <property type="nucleotide sequence ID" value="NZ_BDOQ01000004.1"/>
</dbReference>
<accession>A0A2R5F6R3</accession>
<proteinExistence type="inferred from homology"/>